<accession>A0ABP9X802</accession>
<dbReference type="InterPro" id="IPR002104">
    <property type="entry name" value="Integrase_catalytic"/>
</dbReference>
<dbReference type="PROSITE" id="PS51898">
    <property type="entry name" value="TYR_RECOMBINASE"/>
    <property type="match status" value="1"/>
</dbReference>
<dbReference type="EMBL" id="BAABRU010000058">
    <property type="protein sequence ID" value="GAA5531524.1"/>
    <property type="molecule type" value="Genomic_DNA"/>
</dbReference>
<proteinExistence type="predicted"/>
<evidence type="ECO:0000313" key="4">
    <source>
        <dbReference type="EMBL" id="GAA5531524.1"/>
    </source>
</evidence>
<evidence type="ECO:0000313" key="5">
    <source>
        <dbReference type="Proteomes" id="UP001428290"/>
    </source>
</evidence>
<dbReference type="Gene3D" id="1.10.443.10">
    <property type="entry name" value="Intergrase catalytic core"/>
    <property type="match status" value="1"/>
</dbReference>
<dbReference type="Proteomes" id="UP001428290">
    <property type="component" value="Unassembled WGS sequence"/>
</dbReference>
<dbReference type="InterPro" id="IPR010998">
    <property type="entry name" value="Integrase_recombinase_N"/>
</dbReference>
<keyword evidence="1" id="KW-0238">DNA-binding</keyword>
<organism evidence="4 5">
    <name type="scientific">Herpetosiphon gulosus</name>
    <dbReference type="NCBI Taxonomy" id="1973496"/>
    <lineage>
        <taxon>Bacteria</taxon>
        <taxon>Bacillati</taxon>
        <taxon>Chloroflexota</taxon>
        <taxon>Chloroflexia</taxon>
        <taxon>Herpetosiphonales</taxon>
        <taxon>Herpetosiphonaceae</taxon>
        <taxon>Herpetosiphon</taxon>
    </lineage>
</organism>
<dbReference type="PANTHER" id="PTHR30349">
    <property type="entry name" value="PHAGE INTEGRASE-RELATED"/>
    <property type="match status" value="1"/>
</dbReference>
<name>A0ABP9X802_9CHLR</name>
<gene>
    <name evidence="4" type="primary">xerC_8</name>
    <name evidence="4" type="ORF">Hgul01_05349</name>
</gene>
<evidence type="ECO:0000256" key="1">
    <source>
        <dbReference type="ARBA" id="ARBA00023125"/>
    </source>
</evidence>
<protein>
    <submittedName>
        <fullName evidence="4">Tyrosine recombinase XerC</fullName>
    </submittedName>
</protein>
<dbReference type="Gene3D" id="1.10.150.130">
    <property type="match status" value="1"/>
</dbReference>
<dbReference type="InterPro" id="IPR050090">
    <property type="entry name" value="Tyrosine_recombinase_XerCD"/>
</dbReference>
<sequence length="379" mass="41553">MDEPTLLPPSNNENPVVADHRAALTIRGIQADTAAQSVMITEYRSRLAPKTRRRHEVDLQGFSDFLASVNVVIPVDDQEVSVLAHDPAAWDGITAGLISAFRTWMLTEGYAIGTINIRLATVRTYARLAHLAGVIPADTYSRIRALSGYRRSEGDNLDQQRVATDQATRIAAKKATANILTTSQIIDLKHAPWRNPTTRSEAVAARDALLVCLLVDLGLRCGEVALLRWESLRTDLLTVARPKVKIVQRHRLLGDVGTVLARYQASVPVPTEPNQPLIASFDQNGLFTRFGLAERAISKRIQQLGMLIGIANLSPHDLRHSWATRLAQLQVPIQALRDAGGWSNFATPGRYVAQQAIANDRIPLANDLVSESATAEDHA</sequence>
<dbReference type="InterPro" id="IPR011010">
    <property type="entry name" value="DNA_brk_join_enz"/>
</dbReference>
<evidence type="ECO:0000259" key="3">
    <source>
        <dbReference type="PROSITE" id="PS51898"/>
    </source>
</evidence>
<keyword evidence="2" id="KW-0233">DNA recombination</keyword>
<feature type="domain" description="Tyr recombinase" evidence="3">
    <location>
        <begin position="175"/>
        <end position="367"/>
    </location>
</feature>
<keyword evidence="5" id="KW-1185">Reference proteome</keyword>
<comment type="caution">
    <text evidence="4">The sequence shown here is derived from an EMBL/GenBank/DDBJ whole genome shotgun (WGS) entry which is preliminary data.</text>
</comment>
<dbReference type="Pfam" id="PF00589">
    <property type="entry name" value="Phage_integrase"/>
    <property type="match status" value="1"/>
</dbReference>
<evidence type="ECO:0000256" key="2">
    <source>
        <dbReference type="ARBA" id="ARBA00023172"/>
    </source>
</evidence>
<dbReference type="CDD" id="cd00397">
    <property type="entry name" value="DNA_BRE_C"/>
    <property type="match status" value="1"/>
</dbReference>
<dbReference type="InterPro" id="IPR013762">
    <property type="entry name" value="Integrase-like_cat_sf"/>
</dbReference>
<reference evidence="4 5" key="1">
    <citation type="submission" date="2024-02" db="EMBL/GenBank/DDBJ databases">
        <title>Herpetosiphon gulosus NBRC 112829.</title>
        <authorList>
            <person name="Ichikawa N."/>
            <person name="Katano-Makiyama Y."/>
            <person name="Hidaka K."/>
        </authorList>
    </citation>
    <scope>NUCLEOTIDE SEQUENCE [LARGE SCALE GENOMIC DNA]</scope>
    <source>
        <strain evidence="4 5">NBRC 112829</strain>
    </source>
</reference>
<dbReference type="SUPFAM" id="SSF56349">
    <property type="entry name" value="DNA breaking-rejoining enzymes"/>
    <property type="match status" value="1"/>
</dbReference>